<dbReference type="EMBL" id="RYZH01000001">
    <property type="protein sequence ID" value="RUL89702.1"/>
    <property type="molecule type" value="Genomic_DNA"/>
</dbReference>
<keyword evidence="2" id="KW-1185">Reference proteome</keyword>
<evidence type="ECO:0000313" key="1">
    <source>
        <dbReference type="EMBL" id="RUL89702.1"/>
    </source>
</evidence>
<name>A0A432MQI3_9BACT</name>
<reference evidence="1 2" key="2">
    <citation type="submission" date="2019-01" db="EMBL/GenBank/DDBJ databases">
        <title>Tautonia sociabilis, a novel thermotolerant planctomycete of Isosphaeraceae family, isolated from a 4000 m deep subterranean habitat.</title>
        <authorList>
            <person name="Kovaleva O.L."/>
            <person name="Elcheninov A.G."/>
            <person name="Van Heerden E."/>
            <person name="Toshchakov S.V."/>
            <person name="Novikov A."/>
            <person name="Bonch-Osmolovskaya E.A."/>
            <person name="Kublanov I.V."/>
        </authorList>
    </citation>
    <scope>NUCLEOTIDE SEQUENCE [LARGE SCALE GENOMIC DNA]</scope>
    <source>
        <strain evidence="1 2">GM2012</strain>
    </source>
</reference>
<gene>
    <name evidence="1" type="ORF">TsocGM_00620</name>
</gene>
<organism evidence="1 2">
    <name type="scientific">Tautonia sociabilis</name>
    <dbReference type="NCBI Taxonomy" id="2080755"/>
    <lineage>
        <taxon>Bacteria</taxon>
        <taxon>Pseudomonadati</taxon>
        <taxon>Planctomycetota</taxon>
        <taxon>Planctomycetia</taxon>
        <taxon>Isosphaerales</taxon>
        <taxon>Isosphaeraceae</taxon>
        <taxon>Tautonia</taxon>
    </lineage>
</organism>
<dbReference type="Proteomes" id="UP000280296">
    <property type="component" value="Unassembled WGS sequence"/>
</dbReference>
<comment type="caution">
    <text evidence="1">The sequence shown here is derived from an EMBL/GenBank/DDBJ whole genome shotgun (WGS) entry which is preliminary data.</text>
</comment>
<dbReference type="AlphaFoldDB" id="A0A432MQI3"/>
<accession>A0A432MQI3</accession>
<proteinExistence type="predicted"/>
<sequence>MAVTAEQPIPPPCPIAFKEWAGVCSALADGRQSLILRKGGIDESAGEFRPEHPAFWLYPTHLHEAQQGLRDSSVPEPIPDEPGMIPLPALAVVEEVAWVDRDEVLEGLADQHVWTEETVRKRFHYKRPGLWVLGVRVWRAEPPPRVAITPEHAGCKSWVPLEEPPPMTGLVPTLDPATLASRMARIRAIAAPEAP</sequence>
<protein>
    <submittedName>
        <fullName evidence="1">DUF1802 family protein</fullName>
    </submittedName>
</protein>
<dbReference type="Pfam" id="PF08819">
    <property type="entry name" value="DUF1802"/>
    <property type="match status" value="1"/>
</dbReference>
<evidence type="ECO:0000313" key="2">
    <source>
        <dbReference type="Proteomes" id="UP000280296"/>
    </source>
</evidence>
<reference evidence="1 2" key="1">
    <citation type="submission" date="2018-12" db="EMBL/GenBank/DDBJ databases">
        <authorList>
            <person name="Toschakov S.V."/>
        </authorList>
    </citation>
    <scope>NUCLEOTIDE SEQUENCE [LARGE SCALE GENOMIC DNA]</scope>
    <source>
        <strain evidence="1 2">GM2012</strain>
    </source>
</reference>
<dbReference type="InterPro" id="IPR014923">
    <property type="entry name" value="DUF1802"/>
</dbReference>